<accession>A0AAV2FU39</accession>
<dbReference type="GO" id="GO:0003676">
    <property type="term" value="F:nucleic acid binding"/>
    <property type="evidence" value="ECO:0007669"/>
    <property type="project" value="InterPro"/>
</dbReference>
<gene>
    <name evidence="2" type="ORF">LTRI10_LOCUS41909</name>
</gene>
<dbReference type="InterPro" id="IPR043502">
    <property type="entry name" value="DNA/RNA_pol_sf"/>
</dbReference>
<dbReference type="InterPro" id="IPR036397">
    <property type="entry name" value="RNaseH_sf"/>
</dbReference>
<dbReference type="PROSITE" id="PS50878">
    <property type="entry name" value="RT_POL"/>
    <property type="match status" value="1"/>
</dbReference>
<dbReference type="AlphaFoldDB" id="A0AAV2FU39"/>
<dbReference type="InterPro" id="IPR002156">
    <property type="entry name" value="RNaseH_domain"/>
</dbReference>
<evidence type="ECO:0000313" key="3">
    <source>
        <dbReference type="Proteomes" id="UP001497516"/>
    </source>
</evidence>
<dbReference type="InterPro" id="IPR044730">
    <property type="entry name" value="RNase_H-like_dom_plant"/>
</dbReference>
<protein>
    <recommendedName>
        <fullName evidence="1">Reverse transcriptase domain-containing protein</fullName>
    </recommendedName>
</protein>
<dbReference type="Proteomes" id="UP001497516">
    <property type="component" value="Chromosome 7"/>
</dbReference>
<dbReference type="Gene3D" id="3.30.420.10">
    <property type="entry name" value="Ribonuclease H-like superfamily/Ribonuclease H"/>
    <property type="match status" value="1"/>
</dbReference>
<dbReference type="PANTHER" id="PTHR33116">
    <property type="entry name" value="REVERSE TRANSCRIPTASE ZINC-BINDING DOMAIN-CONTAINING PROTEIN-RELATED-RELATED"/>
    <property type="match status" value="1"/>
</dbReference>
<organism evidence="2 3">
    <name type="scientific">Linum trigynum</name>
    <dbReference type="NCBI Taxonomy" id="586398"/>
    <lineage>
        <taxon>Eukaryota</taxon>
        <taxon>Viridiplantae</taxon>
        <taxon>Streptophyta</taxon>
        <taxon>Embryophyta</taxon>
        <taxon>Tracheophyta</taxon>
        <taxon>Spermatophyta</taxon>
        <taxon>Magnoliopsida</taxon>
        <taxon>eudicotyledons</taxon>
        <taxon>Gunneridae</taxon>
        <taxon>Pentapetalae</taxon>
        <taxon>rosids</taxon>
        <taxon>fabids</taxon>
        <taxon>Malpighiales</taxon>
        <taxon>Linaceae</taxon>
        <taxon>Linum</taxon>
    </lineage>
</organism>
<evidence type="ECO:0000313" key="2">
    <source>
        <dbReference type="EMBL" id="CAL1401871.1"/>
    </source>
</evidence>
<dbReference type="Pfam" id="PF13966">
    <property type="entry name" value="zf-RVT"/>
    <property type="match status" value="1"/>
</dbReference>
<dbReference type="Pfam" id="PF00078">
    <property type="entry name" value="RVT_1"/>
    <property type="match status" value="1"/>
</dbReference>
<sequence>MAERLASMLPHIVSEGQNGFIKDRQIIDNILIGHELMHYLKIKKQGKKGYMALKVNMEKVYDRVEWPFLLAVLDKMGFSSVWRGWIHECLRSSSFSVLMNGTPSGYFSASRGLRQGDPLSPLLFVLFTEGFAALLRKAITEKKLEGVKVAPCAPRVSHLFFVDDSYLFLRGSLQECENLITVLNEYEELSGQRVNLEKSAVCFSKNISVPDQEFLAAILGVGAVGIHDKYLGLPTLVARSKMATFRYLEDKLLERLQGWKQRTLSWAAKETLIKSIALALPLHVMSCFRLPLALCRLLDKNVVRFWWGAEDGTPKIRWVSWRNMCRSKHDGGMGFRQFEHFNQALLAKIGWRILNEPDSLIAQIYKGKYFPQGSFLTATARSRPSWGWQSILHGRQLMERGLRWQVGNGQSISLLHSSWIPKCQLDPPCYNPRILPEGDDPLVAEVIGEGGGSWSDEKLSQWFDPPTCKAIKTIPLPRWDVPDKLIWHFTTDGVFSVKSAYHLAVDLDRRRGGWRSSATWMDKPSWIRVWEAKIPPKLKVFVWKILNRALPTMEALFEKKVQVLSRCPVCWDGPETMEHLFLYCPVARALWNYSGLEYLGEGLPRHTFPLFFKRLLGLISQPSLVMAVVAVLWRIWRSRNWVVFEGKQFAIPVLMRQFNQQYEEWVILPVDQASRDPIPRTQFAAQGTEPHLVCMWDGATKGGSHSAGGMVLLDPARTLLMARGVQFSHLDDPGMVELLVLRDAIIWCMEQGLSEVRFEGDAKVIIDKINQADTRDSRLGAVLEEIVLYFRAQPGFSVRFVGRENNRVAHLVARKGLSLYPTMSRFFDFQTWLVSRM</sequence>
<dbReference type="SUPFAM" id="SSF56672">
    <property type="entry name" value="DNA/RNA polymerases"/>
    <property type="match status" value="1"/>
</dbReference>
<feature type="domain" description="Reverse transcriptase" evidence="1">
    <location>
        <begin position="1"/>
        <end position="223"/>
    </location>
</feature>
<name>A0AAV2FU39_9ROSI</name>
<proteinExistence type="predicted"/>
<evidence type="ECO:0000259" key="1">
    <source>
        <dbReference type="PROSITE" id="PS50878"/>
    </source>
</evidence>
<dbReference type="GO" id="GO:0004523">
    <property type="term" value="F:RNA-DNA hybrid ribonuclease activity"/>
    <property type="evidence" value="ECO:0007669"/>
    <property type="project" value="InterPro"/>
</dbReference>
<dbReference type="CDD" id="cd06222">
    <property type="entry name" value="RNase_H_like"/>
    <property type="match status" value="1"/>
</dbReference>
<dbReference type="CDD" id="cd01650">
    <property type="entry name" value="RT_nLTR_like"/>
    <property type="match status" value="1"/>
</dbReference>
<dbReference type="PANTHER" id="PTHR33116:SF86">
    <property type="entry name" value="REVERSE TRANSCRIPTASE DOMAIN-CONTAINING PROTEIN"/>
    <property type="match status" value="1"/>
</dbReference>
<keyword evidence="3" id="KW-1185">Reference proteome</keyword>
<dbReference type="Pfam" id="PF13456">
    <property type="entry name" value="RVT_3"/>
    <property type="match status" value="1"/>
</dbReference>
<dbReference type="InterPro" id="IPR026960">
    <property type="entry name" value="RVT-Znf"/>
</dbReference>
<dbReference type="InterPro" id="IPR000477">
    <property type="entry name" value="RT_dom"/>
</dbReference>
<reference evidence="2 3" key="1">
    <citation type="submission" date="2024-04" db="EMBL/GenBank/DDBJ databases">
        <authorList>
            <person name="Fracassetti M."/>
        </authorList>
    </citation>
    <scope>NUCLEOTIDE SEQUENCE [LARGE SCALE GENOMIC DNA]</scope>
</reference>
<dbReference type="EMBL" id="OZ034820">
    <property type="protein sequence ID" value="CAL1401871.1"/>
    <property type="molecule type" value="Genomic_DNA"/>
</dbReference>